<evidence type="ECO:0000256" key="2">
    <source>
        <dbReference type="ARBA" id="ARBA00022679"/>
    </source>
</evidence>
<dbReference type="CDD" id="cd02440">
    <property type="entry name" value="AdoMet_MTases"/>
    <property type="match status" value="1"/>
</dbReference>
<evidence type="ECO:0000313" key="5">
    <source>
        <dbReference type="EMBL" id="CAH3018346.1"/>
    </source>
</evidence>
<name>A0ABN8LRJ9_9CNID</name>
<proteinExistence type="inferred from homology"/>
<dbReference type="SUPFAM" id="SSF53335">
    <property type="entry name" value="S-adenosyl-L-methionine-dependent methyltransferases"/>
    <property type="match status" value="1"/>
</dbReference>
<comment type="caution">
    <text evidence="5">The sequence shown here is derived from an EMBL/GenBank/DDBJ whole genome shotgun (WGS) entry which is preliminary data.</text>
</comment>
<keyword evidence="2" id="KW-0808">Transferase</keyword>
<dbReference type="Gene3D" id="3.40.50.150">
    <property type="entry name" value="Vaccinia Virus protein VP39"/>
    <property type="match status" value="1"/>
</dbReference>
<reference evidence="5 6" key="1">
    <citation type="submission" date="2022-05" db="EMBL/GenBank/DDBJ databases">
        <authorList>
            <consortium name="Genoscope - CEA"/>
            <person name="William W."/>
        </authorList>
    </citation>
    <scope>NUCLEOTIDE SEQUENCE [LARGE SCALE GENOMIC DNA]</scope>
</reference>
<dbReference type="PANTHER" id="PTHR10509">
    <property type="entry name" value="O-METHYLTRANSFERASE-RELATED"/>
    <property type="match status" value="1"/>
</dbReference>
<evidence type="ECO:0000256" key="1">
    <source>
        <dbReference type="ARBA" id="ARBA00022603"/>
    </source>
</evidence>
<accession>A0ABN8LRJ9</accession>
<dbReference type="InterPro" id="IPR029063">
    <property type="entry name" value="SAM-dependent_MTases_sf"/>
</dbReference>
<comment type="similarity">
    <text evidence="4">Belongs to the class I-like SAM-binding methyltransferase superfamily. Cation-dependent O-methyltransferase family.</text>
</comment>
<sequence length="262" mass="29117">MSIFSENKLLFGAVGIALSSVAVGYVVGRRHKKMFSDNWKTLSGGNDVVKQYLLDHGIREPESLRKLREATVHTASRQTMMCSADESQLIRLLMQLLKAKKVIEIGVYTGYNTLSMATMLPQGGKVVACDITDKYLKEINSQQYFEEAGVESKIDLRLQSAITTLDELIAAGESGSYDLVFIDADKTEYDQYYEKSLQLLRSGGIVVVDNALRHARVCSPEMIASDVGTRAIHNLNLKIHKDSRVMICFLPFADGVNIAMKL</sequence>
<dbReference type="InterPro" id="IPR050362">
    <property type="entry name" value="Cation-dep_OMT"/>
</dbReference>
<dbReference type="Pfam" id="PF01596">
    <property type="entry name" value="Methyltransf_3"/>
    <property type="match status" value="1"/>
</dbReference>
<keyword evidence="3" id="KW-0949">S-adenosyl-L-methionine</keyword>
<keyword evidence="1" id="KW-0489">Methyltransferase</keyword>
<dbReference type="PROSITE" id="PS51682">
    <property type="entry name" value="SAM_OMT_I"/>
    <property type="match status" value="1"/>
</dbReference>
<protein>
    <submittedName>
        <fullName evidence="5">Uncharacterized protein</fullName>
    </submittedName>
</protein>
<dbReference type="Proteomes" id="UP001159427">
    <property type="component" value="Unassembled WGS sequence"/>
</dbReference>
<evidence type="ECO:0000256" key="4">
    <source>
        <dbReference type="ARBA" id="ARBA00023453"/>
    </source>
</evidence>
<organism evidence="5 6">
    <name type="scientific">Porites evermanni</name>
    <dbReference type="NCBI Taxonomy" id="104178"/>
    <lineage>
        <taxon>Eukaryota</taxon>
        <taxon>Metazoa</taxon>
        <taxon>Cnidaria</taxon>
        <taxon>Anthozoa</taxon>
        <taxon>Hexacorallia</taxon>
        <taxon>Scleractinia</taxon>
        <taxon>Fungiina</taxon>
        <taxon>Poritidae</taxon>
        <taxon>Porites</taxon>
    </lineage>
</organism>
<keyword evidence="6" id="KW-1185">Reference proteome</keyword>
<gene>
    <name evidence="5" type="ORF">PEVE_00042538</name>
</gene>
<dbReference type="PANTHER" id="PTHR10509:SF93">
    <property type="entry name" value="CATECHOL O-METHYLTRANSFERASE DOMAIN-CONTAINING PROTEIN 1"/>
    <property type="match status" value="1"/>
</dbReference>
<dbReference type="InterPro" id="IPR002935">
    <property type="entry name" value="SAM_O-MeTrfase"/>
</dbReference>
<evidence type="ECO:0000313" key="6">
    <source>
        <dbReference type="Proteomes" id="UP001159427"/>
    </source>
</evidence>
<evidence type="ECO:0000256" key="3">
    <source>
        <dbReference type="ARBA" id="ARBA00022691"/>
    </source>
</evidence>
<dbReference type="EMBL" id="CALNXI010000084">
    <property type="protein sequence ID" value="CAH3018346.1"/>
    <property type="molecule type" value="Genomic_DNA"/>
</dbReference>